<keyword evidence="4" id="KW-1185">Reference proteome</keyword>
<dbReference type="AlphaFoldDB" id="A0A517NVX1"/>
<proteinExistence type="predicted"/>
<evidence type="ECO:0000313" key="4">
    <source>
        <dbReference type="Proteomes" id="UP000319817"/>
    </source>
</evidence>
<feature type="compositionally biased region" description="Polar residues" evidence="2">
    <location>
        <begin position="1"/>
        <end position="14"/>
    </location>
</feature>
<dbReference type="OrthoDB" id="211159at2"/>
<gene>
    <name evidence="3" type="ORF">K239x_32630</name>
</gene>
<evidence type="ECO:0000313" key="3">
    <source>
        <dbReference type="EMBL" id="QDT11269.1"/>
    </source>
</evidence>
<feature type="compositionally biased region" description="Low complexity" evidence="2">
    <location>
        <begin position="354"/>
        <end position="365"/>
    </location>
</feature>
<dbReference type="PANTHER" id="PTHR35369">
    <property type="entry name" value="BLR3025 PROTEIN-RELATED"/>
    <property type="match status" value="1"/>
</dbReference>
<organism evidence="3 4">
    <name type="scientific">Stieleria marina</name>
    <dbReference type="NCBI Taxonomy" id="1930275"/>
    <lineage>
        <taxon>Bacteria</taxon>
        <taxon>Pseudomonadati</taxon>
        <taxon>Planctomycetota</taxon>
        <taxon>Planctomycetia</taxon>
        <taxon>Pirellulales</taxon>
        <taxon>Pirellulaceae</taxon>
        <taxon>Stieleria</taxon>
    </lineage>
</organism>
<evidence type="ECO:0000256" key="2">
    <source>
        <dbReference type="SAM" id="MobiDB-lite"/>
    </source>
</evidence>
<feature type="region of interest" description="Disordered" evidence="2">
    <location>
        <begin position="303"/>
        <end position="371"/>
    </location>
</feature>
<keyword evidence="1" id="KW-0227">DNA damage</keyword>
<dbReference type="PANTHER" id="PTHR35369:SF3">
    <property type="entry name" value="TRANSLESION DNA SYNTHESIS-ASSOCIATED PROTEIN IMUA"/>
    <property type="match status" value="1"/>
</dbReference>
<dbReference type="SUPFAM" id="SSF52540">
    <property type="entry name" value="P-loop containing nucleoside triphosphate hydrolases"/>
    <property type="match status" value="1"/>
</dbReference>
<dbReference type="EMBL" id="CP036526">
    <property type="protein sequence ID" value="QDT11269.1"/>
    <property type="molecule type" value="Genomic_DNA"/>
</dbReference>
<sequence length="371" mass="39058">MAAQQTFAFFQTGESVGKRSRQAQPKAKSQPKPKSQSKLKSQSLALANGSAANGSAAKAKSLVGQTPVKADLTDTASILKRLRHQVGCVSTVPHDDRQTRSAGCQAIDDLLPSGGLRVDALTEWVAASTSSSAGVLSLIAAANQLRQSASPLVVIDTQGDFYPPAAIALGIPADQIVLVQTQRHADVVWAIDQALRCDAVGAVWANVGSWLDDRDARRFQLAAEQGKTPGLLVRPAAVRGRPSFADVRFHVAQVSSATIESDKPIAPSSLTARLTVDRCRGGTTGQTILVAVDDRARMTPLSIPPLSVPLRSPQPAAHRDAAPHETAHSNQTAAVHLADQLAHPTPPQQPGETAQQSGAAQQSGQNRERRA</sequence>
<dbReference type="InterPro" id="IPR027417">
    <property type="entry name" value="P-loop_NTPase"/>
</dbReference>
<feature type="region of interest" description="Disordered" evidence="2">
    <location>
        <begin position="1"/>
        <end position="45"/>
    </location>
</feature>
<feature type="compositionally biased region" description="Basic and acidic residues" evidence="2">
    <location>
        <begin position="317"/>
        <end position="327"/>
    </location>
</feature>
<accession>A0A517NVX1</accession>
<dbReference type="Gene3D" id="3.40.50.300">
    <property type="entry name" value="P-loop containing nucleotide triphosphate hydrolases"/>
    <property type="match status" value="1"/>
</dbReference>
<dbReference type="GO" id="GO:0006281">
    <property type="term" value="P:DNA repair"/>
    <property type="evidence" value="ECO:0007669"/>
    <property type="project" value="TreeGrafter"/>
</dbReference>
<reference evidence="3 4" key="1">
    <citation type="submission" date="2019-02" db="EMBL/GenBank/DDBJ databases">
        <title>Deep-cultivation of Planctomycetes and their phenomic and genomic characterization uncovers novel biology.</title>
        <authorList>
            <person name="Wiegand S."/>
            <person name="Jogler M."/>
            <person name="Boedeker C."/>
            <person name="Pinto D."/>
            <person name="Vollmers J."/>
            <person name="Rivas-Marin E."/>
            <person name="Kohn T."/>
            <person name="Peeters S.H."/>
            <person name="Heuer A."/>
            <person name="Rast P."/>
            <person name="Oberbeckmann S."/>
            <person name="Bunk B."/>
            <person name="Jeske O."/>
            <person name="Meyerdierks A."/>
            <person name="Storesund J.E."/>
            <person name="Kallscheuer N."/>
            <person name="Luecker S."/>
            <person name="Lage O.M."/>
            <person name="Pohl T."/>
            <person name="Merkel B.J."/>
            <person name="Hornburger P."/>
            <person name="Mueller R.-W."/>
            <person name="Bruemmer F."/>
            <person name="Labrenz M."/>
            <person name="Spormann A.M."/>
            <person name="Op den Camp H."/>
            <person name="Overmann J."/>
            <person name="Amann R."/>
            <person name="Jetten M.S.M."/>
            <person name="Mascher T."/>
            <person name="Medema M.H."/>
            <person name="Devos D.P."/>
            <person name="Kaster A.-K."/>
            <person name="Ovreas L."/>
            <person name="Rohde M."/>
            <person name="Galperin M.Y."/>
            <person name="Jogler C."/>
        </authorList>
    </citation>
    <scope>NUCLEOTIDE SEQUENCE [LARGE SCALE GENOMIC DNA]</scope>
    <source>
        <strain evidence="3 4">K23_9</strain>
    </source>
</reference>
<evidence type="ECO:0008006" key="5">
    <source>
        <dbReference type="Google" id="ProtNLM"/>
    </source>
</evidence>
<protein>
    <recommendedName>
        <fullName evidence="5">Recombinase A</fullName>
    </recommendedName>
</protein>
<dbReference type="Proteomes" id="UP000319817">
    <property type="component" value="Chromosome"/>
</dbReference>
<name>A0A517NVX1_9BACT</name>
<evidence type="ECO:0000256" key="1">
    <source>
        <dbReference type="ARBA" id="ARBA00022763"/>
    </source>
</evidence>
<dbReference type="InterPro" id="IPR050356">
    <property type="entry name" value="SulA_CellDiv_inhibitor"/>
</dbReference>